<dbReference type="AlphaFoldDB" id="A0A6N4UVT7"/>
<evidence type="ECO:0008006" key="5">
    <source>
        <dbReference type="Google" id="ProtNLM"/>
    </source>
</evidence>
<evidence type="ECO:0000256" key="2">
    <source>
        <dbReference type="SAM" id="SignalP"/>
    </source>
</evidence>
<dbReference type="RefSeq" id="WP_163666235.1">
    <property type="nucleotide sequence ID" value="NZ_AP022565.1"/>
</dbReference>
<keyword evidence="2" id="KW-0732">Signal</keyword>
<keyword evidence="4" id="KW-1185">Reference proteome</keyword>
<evidence type="ECO:0000313" key="4">
    <source>
        <dbReference type="Proteomes" id="UP000466906"/>
    </source>
</evidence>
<dbReference type="KEGG" id="malv:MALV_36540"/>
<accession>A0A6N4UVT7</accession>
<protein>
    <recommendedName>
        <fullName evidence="5">Beta-xylosidase</fullName>
    </recommendedName>
</protein>
<name>A0A6N4UVT7_9MYCO</name>
<evidence type="ECO:0000256" key="1">
    <source>
        <dbReference type="SAM" id="MobiDB-lite"/>
    </source>
</evidence>
<dbReference type="Proteomes" id="UP000466906">
    <property type="component" value="Chromosome"/>
</dbReference>
<feature type="signal peptide" evidence="2">
    <location>
        <begin position="1"/>
        <end position="34"/>
    </location>
</feature>
<dbReference type="EMBL" id="AP022565">
    <property type="protein sequence ID" value="BBX28529.1"/>
    <property type="molecule type" value="Genomic_DNA"/>
</dbReference>
<proteinExistence type="predicted"/>
<feature type="compositionally biased region" description="Low complexity" evidence="1">
    <location>
        <begin position="136"/>
        <end position="145"/>
    </location>
</feature>
<reference evidence="3 4" key="1">
    <citation type="journal article" date="2019" name="Emerg. Microbes Infect.">
        <title>Comprehensive subspecies identification of 175 nontuberculous mycobacteria species based on 7547 genomic profiles.</title>
        <authorList>
            <person name="Matsumoto Y."/>
            <person name="Kinjo T."/>
            <person name="Motooka D."/>
            <person name="Nabeya D."/>
            <person name="Jung N."/>
            <person name="Uechi K."/>
            <person name="Horii T."/>
            <person name="Iida T."/>
            <person name="Fujita J."/>
            <person name="Nakamura S."/>
        </authorList>
    </citation>
    <scope>NUCLEOTIDE SEQUENCE [LARGE SCALE GENOMIC DNA]</scope>
    <source>
        <strain evidence="3 4">JCM 12272</strain>
    </source>
</reference>
<feature type="chain" id="PRO_5027049820" description="Beta-xylosidase" evidence="2">
    <location>
        <begin position="35"/>
        <end position="162"/>
    </location>
</feature>
<evidence type="ECO:0000313" key="3">
    <source>
        <dbReference type="EMBL" id="BBX28529.1"/>
    </source>
</evidence>
<sequence>MTTFAHTSVRAVVSAGFCLTAVAAAVALSPHAAAQPLKTGGYKCVDAAAAAPGAPVCAAPAVEAAGIAPAAAAVPPVPLAPPPVVPPVPLAPPPVPMAPPPVPLAPPPVPVVPAAAPVPAAPAPIAAPVATAAGAASGKGVPTVSPGGGPVAGTPTLPGPTG</sequence>
<feature type="region of interest" description="Disordered" evidence="1">
    <location>
        <begin position="136"/>
        <end position="162"/>
    </location>
</feature>
<gene>
    <name evidence="3" type="ORF">MALV_36540</name>
</gene>
<organism evidence="3 4">
    <name type="scientific">Mycolicibacterium alvei</name>
    <dbReference type="NCBI Taxonomy" id="67081"/>
    <lineage>
        <taxon>Bacteria</taxon>
        <taxon>Bacillati</taxon>
        <taxon>Actinomycetota</taxon>
        <taxon>Actinomycetes</taxon>
        <taxon>Mycobacteriales</taxon>
        <taxon>Mycobacteriaceae</taxon>
        <taxon>Mycolicibacterium</taxon>
    </lineage>
</organism>